<evidence type="ECO:0000256" key="10">
    <source>
        <dbReference type="ARBA" id="ARBA00025598"/>
    </source>
</evidence>
<keyword evidence="14" id="KW-0969">Cilium</keyword>
<evidence type="ECO:0000313" key="14">
    <source>
        <dbReference type="EMBL" id="MXP27652.1"/>
    </source>
</evidence>
<dbReference type="GO" id="GO:0005886">
    <property type="term" value="C:plasma membrane"/>
    <property type="evidence" value="ECO:0007669"/>
    <property type="project" value="UniProtKB-SubCell"/>
</dbReference>
<dbReference type="RefSeq" id="WP_160751923.1">
    <property type="nucleotide sequence ID" value="NZ_WTYA01000001.1"/>
</dbReference>
<comment type="similarity">
    <text evidence="3">Belongs to the FliG family.</text>
</comment>
<evidence type="ECO:0000313" key="15">
    <source>
        <dbReference type="Proteomes" id="UP000439780"/>
    </source>
</evidence>
<organism evidence="14 15">
    <name type="scientific">Qipengyuania algicida</name>
    <dbReference type="NCBI Taxonomy" id="1836209"/>
    <lineage>
        <taxon>Bacteria</taxon>
        <taxon>Pseudomonadati</taxon>
        <taxon>Pseudomonadota</taxon>
        <taxon>Alphaproteobacteria</taxon>
        <taxon>Sphingomonadales</taxon>
        <taxon>Erythrobacteraceae</taxon>
        <taxon>Qipengyuania</taxon>
    </lineage>
</organism>
<evidence type="ECO:0000256" key="3">
    <source>
        <dbReference type="ARBA" id="ARBA00010299"/>
    </source>
</evidence>
<protein>
    <recommendedName>
        <fullName evidence="4">Flagellar motor switch protein FliG</fullName>
    </recommendedName>
</protein>
<dbReference type="Pfam" id="PF14842">
    <property type="entry name" value="FliG_N"/>
    <property type="match status" value="1"/>
</dbReference>
<keyword evidence="8" id="KW-0472">Membrane</keyword>
<sequence>MSAEVLNPSGVSQAALMVLLLEEDVASRLLADLSAPELRKLAAEMAQLENVDPSQIASAIAAFADRAEPRSVENPGGSGKMRQLLESAVGPIKADGVMRSVGAREEPSNEGPLALMRWLSADAVLTILADEHPQVVAVLLLQLEPEVAAKVLAGIEDGLQADIVHRIATLGPLAPEAMVMLGELVEHRIGSIYGTLPLALGGVADAATIINQAARPVEKRVMPALNKRDKVLARQMEEAMFRFDLLFALDPQAMGKLLREVESDTLIDALKGLEEGQRELFFAAMSSRAADGVKDEIEQRGRMKLADVEKAQRDMVTVARKLAADGEIIFGSGDDDYV</sequence>
<evidence type="ECO:0000259" key="13">
    <source>
        <dbReference type="Pfam" id="PF14842"/>
    </source>
</evidence>
<dbReference type="AlphaFoldDB" id="A0A845AB53"/>
<dbReference type="OrthoDB" id="9780302at2"/>
<reference evidence="14 15" key="1">
    <citation type="submission" date="2019-12" db="EMBL/GenBank/DDBJ databases">
        <title>Genomic-based taxomic classification of the family Erythrobacteraceae.</title>
        <authorList>
            <person name="Xu L."/>
        </authorList>
    </citation>
    <scope>NUCLEOTIDE SEQUENCE [LARGE SCALE GENOMIC DNA]</scope>
    <source>
        <strain evidence="14 15">KEMB 9005-328</strain>
    </source>
</reference>
<dbReference type="PANTHER" id="PTHR30534:SF0">
    <property type="entry name" value="FLAGELLAR MOTOR SWITCH PROTEIN FLIG"/>
    <property type="match status" value="1"/>
</dbReference>
<proteinExistence type="inferred from homology"/>
<dbReference type="EMBL" id="WTYA01000001">
    <property type="protein sequence ID" value="MXP27652.1"/>
    <property type="molecule type" value="Genomic_DNA"/>
</dbReference>
<keyword evidence="15" id="KW-1185">Reference proteome</keyword>
<keyword evidence="7" id="KW-0283">Flagellar rotation</keyword>
<keyword evidence="14" id="KW-0966">Cell projection</keyword>
<evidence type="ECO:0000256" key="8">
    <source>
        <dbReference type="ARBA" id="ARBA00023136"/>
    </source>
</evidence>
<dbReference type="InterPro" id="IPR032779">
    <property type="entry name" value="FliG_M"/>
</dbReference>
<evidence type="ECO:0000256" key="5">
    <source>
        <dbReference type="ARBA" id="ARBA00022475"/>
    </source>
</evidence>
<comment type="caution">
    <text evidence="14">The sequence shown here is derived from an EMBL/GenBank/DDBJ whole genome shotgun (WGS) entry which is preliminary data.</text>
</comment>
<dbReference type="InterPro" id="IPR028263">
    <property type="entry name" value="FliG_N"/>
</dbReference>
<evidence type="ECO:0000259" key="11">
    <source>
        <dbReference type="Pfam" id="PF01706"/>
    </source>
</evidence>
<keyword evidence="5" id="KW-1003">Cell membrane</keyword>
<dbReference type="InterPro" id="IPR000090">
    <property type="entry name" value="Flg_Motor_Flig"/>
</dbReference>
<evidence type="ECO:0000256" key="7">
    <source>
        <dbReference type="ARBA" id="ARBA00022779"/>
    </source>
</evidence>
<dbReference type="GO" id="GO:0003774">
    <property type="term" value="F:cytoskeletal motor activity"/>
    <property type="evidence" value="ECO:0007669"/>
    <property type="project" value="InterPro"/>
</dbReference>
<dbReference type="InterPro" id="IPR011002">
    <property type="entry name" value="FliG_a-hlx"/>
</dbReference>
<dbReference type="PRINTS" id="PR00954">
    <property type="entry name" value="FLGMOTORFLIG"/>
</dbReference>
<evidence type="ECO:0000256" key="9">
    <source>
        <dbReference type="ARBA" id="ARBA00023143"/>
    </source>
</evidence>
<dbReference type="Gene3D" id="1.10.220.30">
    <property type="match status" value="3"/>
</dbReference>
<keyword evidence="9" id="KW-0975">Bacterial flagellum</keyword>
<dbReference type="GO" id="GO:0071973">
    <property type="term" value="P:bacterial-type flagellum-dependent cell motility"/>
    <property type="evidence" value="ECO:0007669"/>
    <property type="project" value="InterPro"/>
</dbReference>
<dbReference type="Pfam" id="PF14841">
    <property type="entry name" value="FliG_M"/>
    <property type="match status" value="1"/>
</dbReference>
<gene>
    <name evidence="14" type="ORF">GRI58_02300</name>
</gene>
<dbReference type="PANTHER" id="PTHR30534">
    <property type="entry name" value="FLAGELLAR MOTOR SWITCH PROTEIN FLIG"/>
    <property type="match status" value="1"/>
</dbReference>
<keyword evidence="14" id="KW-0282">Flagellum</keyword>
<accession>A0A845AB53</accession>
<feature type="domain" description="Flagellar motor switch protein FliG middle" evidence="12">
    <location>
        <begin position="122"/>
        <end position="191"/>
    </location>
</feature>
<dbReference type="InterPro" id="IPR023087">
    <property type="entry name" value="Flg_Motor_Flig_C"/>
</dbReference>
<comment type="function">
    <text evidence="10">FliG is one of three proteins (FliG, FliN, FliM) that forms the rotor-mounted switch complex (C ring), located at the base of the basal body. This complex interacts with the CheY and CheZ chemotaxis proteins, in addition to contacting components of the motor that determine the direction of flagellar rotation.</text>
</comment>
<name>A0A845AB53_9SPHN</name>
<feature type="domain" description="Flagellar motor switch protein FliG C-terminal" evidence="11">
    <location>
        <begin position="224"/>
        <end position="329"/>
    </location>
</feature>
<evidence type="ECO:0000256" key="6">
    <source>
        <dbReference type="ARBA" id="ARBA00022500"/>
    </source>
</evidence>
<dbReference type="Proteomes" id="UP000439780">
    <property type="component" value="Unassembled WGS sequence"/>
</dbReference>
<evidence type="ECO:0000259" key="12">
    <source>
        <dbReference type="Pfam" id="PF14841"/>
    </source>
</evidence>
<comment type="subcellular location">
    <subcellularLocation>
        <location evidence="1">Bacterial flagellum basal body</location>
    </subcellularLocation>
    <subcellularLocation>
        <location evidence="2">Cell membrane</location>
        <topology evidence="2">Peripheral membrane protein</topology>
        <orientation evidence="2">Cytoplasmic side</orientation>
    </subcellularLocation>
</comment>
<evidence type="ECO:0000256" key="1">
    <source>
        <dbReference type="ARBA" id="ARBA00004117"/>
    </source>
</evidence>
<evidence type="ECO:0000256" key="2">
    <source>
        <dbReference type="ARBA" id="ARBA00004413"/>
    </source>
</evidence>
<dbReference type="SUPFAM" id="SSF48029">
    <property type="entry name" value="FliG"/>
    <property type="match status" value="2"/>
</dbReference>
<feature type="domain" description="Flagellar motor switch protein FliG N-terminal" evidence="13">
    <location>
        <begin position="9"/>
        <end position="105"/>
    </location>
</feature>
<dbReference type="Pfam" id="PF01706">
    <property type="entry name" value="FliG_C"/>
    <property type="match status" value="1"/>
</dbReference>
<keyword evidence="6" id="KW-0145">Chemotaxis</keyword>
<dbReference type="GO" id="GO:0009425">
    <property type="term" value="C:bacterial-type flagellum basal body"/>
    <property type="evidence" value="ECO:0007669"/>
    <property type="project" value="UniProtKB-SubCell"/>
</dbReference>
<evidence type="ECO:0000256" key="4">
    <source>
        <dbReference type="ARBA" id="ARBA00021870"/>
    </source>
</evidence>
<dbReference type="GO" id="GO:0006935">
    <property type="term" value="P:chemotaxis"/>
    <property type="evidence" value="ECO:0007669"/>
    <property type="project" value="UniProtKB-KW"/>
</dbReference>